<gene>
    <name evidence="4" type="ORF">E5J99_19030</name>
</gene>
<evidence type="ECO:0000313" key="5">
    <source>
        <dbReference type="Proteomes" id="UP000297739"/>
    </source>
</evidence>
<evidence type="ECO:0000256" key="2">
    <source>
        <dbReference type="SAM" id="SignalP"/>
    </source>
</evidence>
<dbReference type="InterPro" id="IPR025419">
    <property type="entry name" value="DUF4142"/>
</dbReference>
<dbReference type="RefSeq" id="WP_135499404.1">
    <property type="nucleotide sequence ID" value="NZ_SRLD01000052.1"/>
</dbReference>
<evidence type="ECO:0000259" key="3">
    <source>
        <dbReference type="Pfam" id="PF13628"/>
    </source>
</evidence>
<dbReference type="Gene3D" id="1.20.1260.10">
    <property type="match status" value="1"/>
</dbReference>
<accession>A0A4Z0PI24</accession>
<feature type="domain" description="DUF4142" evidence="3">
    <location>
        <begin position="93"/>
        <end position="226"/>
    </location>
</feature>
<dbReference type="PANTHER" id="PTHR38593">
    <property type="entry name" value="BLR2558 PROTEIN"/>
    <property type="match status" value="1"/>
</dbReference>
<feature type="compositionally biased region" description="Low complexity" evidence="1">
    <location>
        <begin position="22"/>
        <end position="32"/>
    </location>
</feature>
<organism evidence="4 5">
    <name type="scientific">Hymenobacter elongatus</name>
    <dbReference type="NCBI Taxonomy" id="877208"/>
    <lineage>
        <taxon>Bacteria</taxon>
        <taxon>Pseudomonadati</taxon>
        <taxon>Bacteroidota</taxon>
        <taxon>Cytophagia</taxon>
        <taxon>Cytophagales</taxon>
        <taxon>Hymenobacteraceae</taxon>
        <taxon>Hymenobacter</taxon>
    </lineage>
</organism>
<evidence type="ECO:0000313" key="4">
    <source>
        <dbReference type="EMBL" id="TGE13485.1"/>
    </source>
</evidence>
<dbReference type="InterPro" id="IPR012347">
    <property type="entry name" value="Ferritin-like"/>
</dbReference>
<keyword evidence="5" id="KW-1185">Reference proteome</keyword>
<dbReference type="Pfam" id="PF13628">
    <property type="entry name" value="DUF4142"/>
    <property type="match status" value="1"/>
</dbReference>
<feature type="region of interest" description="Disordered" evidence="1">
    <location>
        <begin position="22"/>
        <end position="100"/>
    </location>
</feature>
<comment type="caution">
    <text evidence="4">The sequence shown here is derived from an EMBL/GenBank/DDBJ whole genome shotgun (WGS) entry which is preliminary data.</text>
</comment>
<dbReference type="EMBL" id="SRLD01000052">
    <property type="protein sequence ID" value="TGE13485.1"/>
    <property type="molecule type" value="Genomic_DNA"/>
</dbReference>
<protein>
    <submittedName>
        <fullName evidence="4">DUF4142 domain-containing protein</fullName>
    </submittedName>
</protein>
<feature type="compositionally biased region" description="Polar residues" evidence="1">
    <location>
        <begin position="45"/>
        <end position="59"/>
    </location>
</feature>
<keyword evidence="2" id="KW-0732">Signal</keyword>
<dbReference type="PANTHER" id="PTHR38593:SF1">
    <property type="entry name" value="BLR2558 PROTEIN"/>
    <property type="match status" value="1"/>
</dbReference>
<dbReference type="Proteomes" id="UP000297739">
    <property type="component" value="Unassembled WGS sequence"/>
</dbReference>
<proteinExistence type="predicted"/>
<dbReference type="AlphaFoldDB" id="A0A4Z0PI24"/>
<feature type="signal peptide" evidence="2">
    <location>
        <begin position="1"/>
        <end position="20"/>
    </location>
</feature>
<name>A0A4Z0PI24_9BACT</name>
<dbReference type="OrthoDB" id="883203at2"/>
<evidence type="ECO:0000256" key="1">
    <source>
        <dbReference type="SAM" id="MobiDB-lite"/>
    </source>
</evidence>
<feature type="compositionally biased region" description="Low complexity" evidence="1">
    <location>
        <begin position="60"/>
        <end position="78"/>
    </location>
</feature>
<reference evidence="4 5" key="1">
    <citation type="submission" date="2019-04" db="EMBL/GenBank/DDBJ databases">
        <authorList>
            <person name="Feng G."/>
            <person name="Zhang J."/>
            <person name="Zhu H."/>
        </authorList>
    </citation>
    <scope>NUCLEOTIDE SEQUENCE [LARGE SCALE GENOMIC DNA]</scope>
    <source>
        <strain evidence="4 5">JCM 17223</strain>
    </source>
</reference>
<feature type="chain" id="PRO_5021205396" evidence="2">
    <location>
        <begin position="21"/>
        <end position="233"/>
    </location>
</feature>
<sequence>MKRITTSLLCASLFCFSACSSNDTTTTTETPTNSEEAGGNAGDNYMNSATSGDSASTTMPADASAAGSAAATGTAPADMNANSAGGPTAPHSTDPEFMQSAAASDQNEIQLSKLALEKGVTGMVKEHANMMIKDHTKSTADLKAIAGKKNVVLPPDMDGEHKAIAAQMRKLSGKNFEKKFMEQMVIDHEKTLNTLKAHQQMTKDADLQGFISKVTPVVQGHLDMSKKHSDMKM</sequence>